<reference evidence="2" key="1">
    <citation type="journal article" date="2014" name="Proc. Natl. Acad. Sci. U.S.A.">
        <title>Extensive sampling of basidiomycete genomes demonstrates inadequacy of the white-rot/brown-rot paradigm for wood decay fungi.</title>
        <authorList>
            <person name="Riley R."/>
            <person name="Salamov A.A."/>
            <person name="Brown D.W."/>
            <person name="Nagy L.G."/>
            <person name="Floudas D."/>
            <person name="Held B.W."/>
            <person name="Levasseur A."/>
            <person name="Lombard V."/>
            <person name="Morin E."/>
            <person name="Otillar R."/>
            <person name="Lindquist E.A."/>
            <person name="Sun H."/>
            <person name="LaButti K.M."/>
            <person name="Schmutz J."/>
            <person name="Jabbour D."/>
            <person name="Luo H."/>
            <person name="Baker S.E."/>
            <person name="Pisabarro A.G."/>
            <person name="Walton J.D."/>
            <person name="Blanchette R.A."/>
            <person name="Henrissat B."/>
            <person name="Martin F."/>
            <person name="Cullen D."/>
            <person name="Hibbett D.S."/>
            <person name="Grigoriev I.V."/>
        </authorList>
    </citation>
    <scope>NUCLEOTIDE SEQUENCE [LARGE SCALE GENOMIC DNA]</scope>
    <source>
        <strain evidence="2">FD-172 SS1</strain>
    </source>
</reference>
<feature type="non-terminal residue" evidence="1">
    <location>
        <position position="71"/>
    </location>
</feature>
<evidence type="ECO:0000313" key="1">
    <source>
        <dbReference type="EMBL" id="KDQ20822.1"/>
    </source>
</evidence>
<name>A0A067N9R7_BOTB1</name>
<dbReference type="PANTHER" id="PTHR34409">
    <property type="entry name" value="SET DOMAIN-CONTAINING PROTEIN"/>
    <property type="match status" value="1"/>
</dbReference>
<dbReference type="EMBL" id="KL198017">
    <property type="protein sequence ID" value="KDQ20822.1"/>
    <property type="molecule type" value="Genomic_DNA"/>
</dbReference>
<evidence type="ECO:0008006" key="3">
    <source>
        <dbReference type="Google" id="ProtNLM"/>
    </source>
</evidence>
<dbReference type="PANTHER" id="PTHR34409:SF1">
    <property type="entry name" value="MYB-LIKE DOMAIN-CONTAINING PROTEIN"/>
    <property type="match status" value="1"/>
</dbReference>
<keyword evidence="2" id="KW-1185">Reference proteome</keyword>
<feature type="non-terminal residue" evidence="1">
    <location>
        <position position="1"/>
    </location>
</feature>
<evidence type="ECO:0000313" key="2">
    <source>
        <dbReference type="Proteomes" id="UP000027195"/>
    </source>
</evidence>
<dbReference type="Proteomes" id="UP000027195">
    <property type="component" value="Unassembled WGS sequence"/>
</dbReference>
<sequence length="71" mass="8044">RVSSSAPSNFTGRQRGVQNYGEEDLKVLFECILKHKPGGTTAWEAMANDYNQYAATKGRSYREPKALKEKY</sequence>
<protein>
    <recommendedName>
        <fullName evidence="3">Myb/SANT-like domain-containing protein</fullName>
    </recommendedName>
</protein>
<dbReference type="HOGENOM" id="CLU_2746850_0_0_1"/>
<accession>A0A067N9R7</accession>
<dbReference type="InParanoid" id="A0A067N9R7"/>
<dbReference type="AlphaFoldDB" id="A0A067N9R7"/>
<proteinExistence type="predicted"/>
<organism evidence="1 2">
    <name type="scientific">Botryobasidium botryosum (strain FD-172 SS1)</name>
    <dbReference type="NCBI Taxonomy" id="930990"/>
    <lineage>
        <taxon>Eukaryota</taxon>
        <taxon>Fungi</taxon>
        <taxon>Dikarya</taxon>
        <taxon>Basidiomycota</taxon>
        <taxon>Agaricomycotina</taxon>
        <taxon>Agaricomycetes</taxon>
        <taxon>Cantharellales</taxon>
        <taxon>Botryobasidiaceae</taxon>
        <taxon>Botryobasidium</taxon>
    </lineage>
</organism>
<gene>
    <name evidence="1" type="ORF">BOTBODRAFT_84517</name>
</gene>